<dbReference type="PANTHER" id="PTHR11439">
    <property type="entry name" value="GAG-POL-RELATED RETROTRANSPOSON"/>
    <property type="match status" value="1"/>
</dbReference>
<dbReference type="Proteomes" id="UP000257109">
    <property type="component" value="Unassembled WGS sequence"/>
</dbReference>
<keyword evidence="2" id="KW-1185">Reference proteome</keyword>
<protein>
    <submittedName>
        <fullName evidence="1">Copia protein</fullName>
    </submittedName>
</protein>
<dbReference type="OrthoDB" id="414945at2759"/>
<dbReference type="EMBL" id="QJKJ01003582">
    <property type="protein sequence ID" value="RDX97708.1"/>
    <property type="molecule type" value="Genomic_DNA"/>
</dbReference>
<evidence type="ECO:0000313" key="2">
    <source>
        <dbReference type="Proteomes" id="UP000257109"/>
    </source>
</evidence>
<dbReference type="CDD" id="cd09272">
    <property type="entry name" value="RNase_HI_RT_Ty1"/>
    <property type="match status" value="1"/>
</dbReference>
<reference evidence="1" key="1">
    <citation type="submission" date="2018-05" db="EMBL/GenBank/DDBJ databases">
        <title>Draft genome of Mucuna pruriens seed.</title>
        <authorList>
            <person name="Nnadi N.E."/>
            <person name="Vos R."/>
            <person name="Hasami M.H."/>
            <person name="Devisetty U.K."/>
            <person name="Aguiy J.C."/>
        </authorList>
    </citation>
    <scope>NUCLEOTIDE SEQUENCE [LARGE SCALE GENOMIC DNA]</scope>
    <source>
        <strain evidence="1">JCA_2017</strain>
    </source>
</reference>
<organism evidence="1 2">
    <name type="scientific">Mucuna pruriens</name>
    <name type="common">Velvet bean</name>
    <name type="synonym">Dolichos pruriens</name>
    <dbReference type="NCBI Taxonomy" id="157652"/>
    <lineage>
        <taxon>Eukaryota</taxon>
        <taxon>Viridiplantae</taxon>
        <taxon>Streptophyta</taxon>
        <taxon>Embryophyta</taxon>
        <taxon>Tracheophyta</taxon>
        <taxon>Spermatophyta</taxon>
        <taxon>Magnoliopsida</taxon>
        <taxon>eudicotyledons</taxon>
        <taxon>Gunneridae</taxon>
        <taxon>Pentapetalae</taxon>
        <taxon>rosids</taxon>
        <taxon>fabids</taxon>
        <taxon>Fabales</taxon>
        <taxon>Fabaceae</taxon>
        <taxon>Papilionoideae</taxon>
        <taxon>50 kb inversion clade</taxon>
        <taxon>NPAAA clade</taxon>
        <taxon>indigoferoid/millettioid clade</taxon>
        <taxon>Phaseoleae</taxon>
        <taxon>Mucuna</taxon>
    </lineage>
</organism>
<comment type="caution">
    <text evidence="1">The sequence shown here is derived from an EMBL/GenBank/DDBJ whole genome shotgun (WGS) entry which is preliminary data.</text>
</comment>
<dbReference type="PANTHER" id="PTHR11439:SF440">
    <property type="entry name" value="INTEGRASE CATALYTIC DOMAIN-CONTAINING PROTEIN"/>
    <property type="match status" value="1"/>
</dbReference>
<dbReference type="STRING" id="157652.A0A371H4F0"/>
<dbReference type="AlphaFoldDB" id="A0A371H4F0"/>
<sequence length="191" mass="21662">MILWKAILKAQETHSGPTSSPIVSIGEVEFRAIAYGICEGLSMKIILDNLKVKYEGPMKLFCENNSTISIAHNPILHNRTKHIEIERHFIKEKLDSGLIVLVHVPTGLQVIDVFTKGLPFANKKPLRVYTRRPKTLPLSQIVGKGIKDFDEFDTHVWVSPKDSYLLEQSNETKAPKIRSSDTKLEIKEIVY</sequence>
<evidence type="ECO:0000313" key="1">
    <source>
        <dbReference type="EMBL" id="RDX97708.1"/>
    </source>
</evidence>
<feature type="non-terminal residue" evidence="1">
    <location>
        <position position="1"/>
    </location>
</feature>
<proteinExistence type="predicted"/>
<gene>
    <name evidence="1" type="primary">GIP</name>
    <name evidence="1" type="ORF">CR513_19502</name>
</gene>
<accession>A0A371H4F0</accession>
<name>A0A371H4F0_MUCPR</name>